<feature type="chain" id="PRO_5025583031" evidence="2">
    <location>
        <begin position="26"/>
        <end position="98"/>
    </location>
</feature>
<accession>A0A6A5A7X7</accession>
<gene>
    <name evidence="3" type="ORF">AaE_008251</name>
</gene>
<keyword evidence="1" id="KW-0472">Membrane</keyword>
<feature type="transmembrane region" description="Helical" evidence="1">
    <location>
        <begin position="41"/>
        <end position="61"/>
    </location>
</feature>
<protein>
    <submittedName>
        <fullName evidence="3">Uncharacterized protein</fullName>
    </submittedName>
</protein>
<keyword evidence="1" id="KW-1133">Transmembrane helix</keyword>
<sequence>MSCCSRHAVYSMLVLVSMALNEAAALDPNHPTDPWGWTMVHTYITVIFVGICVLLASLAYCQTRGYIRNCWNKSDDEASDAYVDMGAASKKASSDRLV</sequence>
<keyword evidence="1" id="KW-0812">Transmembrane</keyword>
<evidence type="ECO:0000256" key="2">
    <source>
        <dbReference type="SAM" id="SignalP"/>
    </source>
</evidence>
<organism evidence="3 4">
    <name type="scientific">Aphanomyces astaci</name>
    <name type="common">Crayfish plague agent</name>
    <dbReference type="NCBI Taxonomy" id="112090"/>
    <lineage>
        <taxon>Eukaryota</taxon>
        <taxon>Sar</taxon>
        <taxon>Stramenopiles</taxon>
        <taxon>Oomycota</taxon>
        <taxon>Saprolegniomycetes</taxon>
        <taxon>Saprolegniales</taxon>
        <taxon>Verrucalvaceae</taxon>
        <taxon>Aphanomyces</taxon>
    </lineage>
</organism>
<name>A0A6A5A7X7_APHAT</name>
<keyword evidence="2" id="KW-0732">Signal</keyword>
<evidence type="ECO:0000313" key="4">
    <source>
        <dbReference type="Proteomes" id="UP000469452"/>
    </source>
</evidence>
<dbReference type="EMBL" id="VJMI01014080">
    <property type="protein sequence ID" value="KAF0746122.1"/>
    <property type="molecule type" value="Genomic_DNA"/>
</dbReference>
<proteinExistence type="predicted"/>
<comment type="caution">
    <text evidence="3">The sequence shown here is derived from an EMBL/GenBank/DDBJ whole genome shotgun (WGS) entry which is preliminary data.</text>
</comment>
<evidence type="ECO:0000256" key="1">
    <source>
        <dbReference type="SAM" id="Phobius"/>
    </source>
</evidence>
<dbReference type="VEuPathDB" id="FungiDB:H257_04137"/>
<dbReference type="AlphaFoldDB" id="A0A6A5A7X7"/>
<reference evidence="3 4" key="1">
    <citation type="submission" date="2019-06" db="EMBL/GenBank/DDBJ databases">
        <title>Genomics analysis of Aphanomyces spp. identifies a new class of oomycete effector associated with host adaptation.</title>
        <authorList>
            <person name="Gaulin E."/>
        </authorList>
    </citation>
    <scope>NUCLEOTIDE SEQUENCE [LARGE SCALE GENOMIC DNA]</scope>
    <source>
        <strain evidence="3 4">E</strain>
    </source>
</reference>
<feature type="signal peptide" evidence="2">
    <location>
        <begin position="1"/>
        <end position="25"/>
    </location>
</feature>
<evidence type="ECO:0000313" key="3">
    <source>
        <dbReference type="EMBL" id="KAF0746122.1"/>
    </source>
</evidence>
<dbReference type="Proteomes" id="UP000469452">
    <property type="component" value="Unassembled WGS sequence"/>
</dbReference>